<evidence type="ECO:0000313" key="1">
    <source>
        <dbReference type="EMBL" id="CRY95045.1"/>
    </source>
</evidence>
<sequence>MTQHLNRVKSPLAGLFRSPVGAWVAPYRMASGFVWFAPLKVPTRQGVLTRERSA</sequence>
<organism evidence="1">
    <name type="scientific">uncultured prokaryote</name>
    <dbReference type="NCBI Taxonomy" id="198431"/>
    <lineage>
        <taxon>unclassified sequences</taxon>
        <taxon>environmental samples</taxon>
    </lineage>
</organism>
<proteinExistence type="predicted"/>
<geneLocation type="plasmid" evidence="1">
    <name>pRGRH0451</name>
</geneLocation>
<dbReference type="EMBL" id="LN853093">
    <property type="protein sequence ID" value="CRY95045.1"/>
    <property type="molecule type" value="Genomic_DNA"/>
</dbReference>
<accession>A0A0H5Q0V6</accession>
<reference evidence="1" key="2">
    <citation type="submission" date="2015-07" db="EMBL/GenBank/DDBJ databases">
        <title>Plasmids, circular viruses and viroids from rat gut.</title>
        <authorList>
            <person name="Jorgensen T.J."/>
            <person name="Hansen M.A."/>
            <person name="Xu Z."/>
            <person name="Tabak M.A."/>
            <person name="Sorensen S.J."/>
            <person name="Hansen L.H."/>
        </authorList>
    </citation>
    <scope>NUCLEOTIDE SEQUENCE</scope>
    <source>
        <plasmid evidence="1">pRGRH0451</plasmid>
    </source>
</reference>
<keyword evidence="1" id="KW-0614">Plasmid</keyword>
<reference evidence="1" key="1">
    <citation type="submission" date="2015-06" db="EMBL/GenBank/DDBJ databases">
        <authorList>
            <person name="Joergensen T."/>
        </authorList>
    </citation>
    <scope>NUCLEOTIDE SEQUENCE</scope>
    <source>
        <plasmid evidence="1">pRGRH0451</plasmid>
    </source>
</reference>
<protein>
    <submittedName>
        <fullName evidence="1">Uncharacterized protein</fullName>
    </submittedName>
</protein>
<name>A0A0H5Q0V6_9ZZZZ</name>
<dbReference type="AlphaFoldDB" id="A0A0H5Q0V6"/>